<keyword evidence="5 7" id="KW-1133">Transmembrane helix</keyword>
<organism evidence="9 10">
    <name type="scientific">Devosia epidermidihirudinis</name>
    <dbReference type="NCBI Taxonomy" id="1293439"/>
    <lineage>
        <taxon>Bacteria</taxon>
        <taxon>Pseudomonadati</taxon>
        <taxon>Pseudomonadota</taxon>
        <taxon>Alphaproteobacteria</taxon>
        <taxon>Hyphomicrobiales</taxon>
        <taxon>Devosiaceae</taxon>
        <taxon>Devosia</taxon>
    </lineage>
</organism>
<dbReference type="GO" id="GO:0005886">
    <property type="term" value="C:plasma membrane"/>
    <property type="evidence" value="ECO:0007669"/>
    <property type="project" value="UniProtKB-SubCell"/>
</dbReference>
<dbReference type="Gene3D" id="1.10.3720.10">
    <property type="entry name" value="MetI-like"/>
    <property type="match status" value="1"/>
</dbReference>
<keyword evidence="10" id="KW-1185">Reference proteome</keyword>
<proteinExistence type="inferred from homology"/>
<dbReference type="PROSITE" id="PS50928">
    <property type="entry name" value="ABC_TM1"/>
    <property type="match status" value="1"/>
</dbReference>
<name>A0A0F5Q3G9_9HYPH</name>
<evidence type="ECO:0000313" key="10">
    <source>
        <dbReference type="Proteomes" id="UP000033411"/>
    </source>
</evidence>
<comment type="similarity">
    <text evidence="7">Belongs to the binding-protein-dependent transport system permease family.</text>
</comment>
<dbReference type="PANTHER" id="PTHR30193">
    <property type="entry name" value="ABC TRANSPORTER PERMEASE PROTEIN"/>
    <property type="match status" value="1"/>
</dbReference>
<evidence type="ECO:0000256" key="1">
    <source>
        <dbReference type="ARBA" id="ARBA00004651"/>
    </source>
</evidence>
<evidence type="ECO:0000256" key="7">
    <source>
        <dbReference type="RuleBase" id="RU363032"/>
    </source>
</evidence>
<dbReference type="Pfam" id="PF00528">
    <property type="entry name" value="BPD_transp_1"/>
    <property type="match status" value="1"/>
</dbReference>
<dbReference type="EMBL" id="LANJ01000047">
    <property type="protein sequence ID" value="KKC35156.1"/>
    <property type="molecule type" value="Genomic_DNA"/>
</dbReference>
<keyword evidence="4 7" id="KW-0812">Transmembrane</keyword>
<evidence type="ECO:0000256" key="2">
    <source>
        <dbReference type="ARBA" id="ARBA00022448"/>
    </source>
</evidence>
<accession>A0A0F5Q3G9</accession>
<comment type="subcellular location">
    <subcellularLocation>
        <location evidence="1 7">Cell membrane</location>
        <topology evidence="1 7">Multi-pass membrane protein</topology>
    </subcellularLocation>
</comment>
<dbReference type="SUPFAM" id="SSF161098">
    <property type="entry name" value="MetI-like"/>
    <property type="match status" value="1"/>
</dbReference>
<dbReference type="STRING" id="1293439.WH87_17760"/>
<dbReference type="PATRIC" id="fig|1293439.3.peg.3622"/>
<dbReference type="RefSeq" id="WP_046139895.1">
    <property type="nucleotide sequence ID" value="NZ_LANJ01000047.1"/>
</dbReference>
<evidence type="ECO:0000313" key="9">
    <source>
        <dbReference type="EMBL" id="KKC35156.1"/>
    </source>
</evidence>
<feature type="transmembrane region" description="Helical" evidence="7">
    <location>
        <begin position="70"/>
        <end position="94"/>
    </location>
</feature>
<gene>
    <name evidence="9" type="ORF">WH87_17760</name>
</gene>
<keyword evidence="3" id="KW-1003">Cell membrane</keyword>
<evidence type="ECO:0000256" key="3">
    <source>
        <dbReference type="ARBA" id="ARBA00022475"/>
    </source>
</evidence>
<dbReference type="PANTHER" id="PTHR30193:SF41">
    <property type="entry name" value="DIACETYLCHITOBIOSE UPTAKE SYSTEM PERMEASE PROTEIN NGCF"/>
    <property type="match status" value="1"/>
</dbReference>
<dbReference type="InterPro" id="IPR035906">
    <property type="entry name" value="MetI-like_sf"/>
</dbReference>
<feature type="transmembrane region" description="Helical" evidence="7">
    <location>
        <begin position="12"/>
        <end position="37"/>
    </location>
</feature>
<keyword evidence="6 7" id="KW-0472">Membrane</keyword>
<feature type="domain" description="ABC transmembrane type-1" evidence="8">
    <location>
        <begin position="66"/>
        <end position="282"/>
    </location>
</feature>
<dbReference type="InterPro" id="IPR000515">
    <property type="entry name" value="MetI-like"/>
</dbReference>
<dbReference type="Proteomes" id="UP000033411">
    <property type="component" value="Unassembled WGS sequence"/>
</dbReference>
<comment type="caution">
    <text evidence="9">The sequence shown here is derived from an EMBL/GenBank/DDBJ whole genome shotgun (WGS) entry which is preliminary data.</text>
</comment>
<feature type="transmembrane region" description="Helical" evidence="7">
    <location>
        <begin position="106"/>
        <end position="126"/>
    </location>
</feature>
<feature type="transmembrane region" description="Helical" evidence="7">
    <location>
        <begin position="261"/>
        <end position="284"/>
    </location>
</feature>
<dbReference type="InterPro" id="IPR051393">
    <property type="entry name" value="ABC_transporter_permease"/>
</dbReference>
<evidence type="ECO:0000256" key="4">
    <source>
        <dbReference type="ARBA" id="ARBA00022692"/>
    </source>
</evidence>
<reference evidence="9 10" key="1">
    <citation type="submission" date="2015-03" db="EMBL/GenBank/DDBJ databases">
        <authorList>
            <person name="Lepp D."/>
            <person name="Hassan Y.I."/>
            <person name="Li X.-Z."/>
            <person name="Zhou T."/>
        </authorList>
    </citation>
    <scope>NUCLEOTIDE SEQUENCE [LARGE SCALE GENOMIC DNA]</scope>
    <source>
        <strain evidence="9 10">E84</strain>
    </source>
</reference>
<dbReference type="GO" id="GO:0055085">
    <property type="term" value="P:transmembrane transport"/>
    <property type="evidence" value="ECO:0007669"/>
    <property type="project" value="InterPro"/>
</dbReference>
<dbReference type="AlphaFoldDB" id="A0A0F5Q3G9"/>
<keyword evidence="2 7" id="KW-0813">Transport</keyword>
<dbReference type="CDD" id="cd06261">
    <property type="entry name" value="TM_PBP2"/>
    <property type="match status" value="1"/>
</dbReference>
<feature type="transmembrane region" description="Helical" evidence="7">
    <location>
        <begin position="146"/>
        <end position="165"/>
    </location>
</feature>
<feature type="transmembrane region" description="Helical" evidence="7">
    <location>
        <begin position="207"/>
        <end position="228"/>
    </location>
</feature>
<evidence type="ECO:0000256" key="5">
    <source>
        <dbReference type="ARBA" id="ARBA00022989"/>
    </source>
</evidence>
<protein>
    <recommendedName>
        <fullName evidence="8">ABC transmembrane type-1 domain-containing protein</fullName>
    </recommendedName>
</protein>
<evidence type="ECO:0000256" key="6">
    <source>
        <dbReference type="ARBA" id="ARBA00023136"/>
    </source>
</evidence>
<evidence type="ECO:0000259" key="8">
    <source>
        <dbReference type="PROSITE" id="PS50928"/>
    </source>
</evidence>
<sequence>MKRAHRRREIFASYLFIAPYLVLLLMFGVFPVCYALGLSFTDAIEGGFYGLNNYASAIQDFRVPRAARNVGGYVVIWVLLTIVGVTVVTLMLDAINKRAANVLRTVFFLPGAVTSSAVVVLWLFLLDPTVSPFQGLYHLFGWENRINVLSGVGFAGVFAVMAFFAHSGGWIVVLSGAVAGLPGEVIEAARIDGANRWQLATRIKVPMLWRTIVLMGILAVASGLQIFVEPQLMSLVGPSAAQPDWSINQLAYQYAFAVGDFGVSAALSTVVLAISITIALLLIFCTKFYHTN</sequence>